<evidence type="ECO:0000313" key="1">
    <source>
        <dbReference type="EMBL" id="GFS46921.1"/>
    </source>
</evidence>
<evidence type="ECO:0000313" key="2">
    <source>
        <dbReference type="Proteomes" id="UP000887013"/>
    </source>
</evidence>
<dbReference type="Proteomes" id="UP000887013">
    <property type="component" value="Unassembled WGS sequence"/>
</dbReference>
<protein>
    <submittedName>
        <fullName evidence="1">Uncharacterized protein</fullName>
    </submittedName>
</protein>
<organism evidence="1 2">
    <name type="scientific">Nephila pilipes</name>
    <name type="common">Giant wood spider</name>
    <name type="synonym">Nephila maculata</name>
    <dbReference type="NCBI Taxonomy" id="299642"/>
    <lineage>
        <taxon>Eukaryota</taxon>
        <taxon>Metazoa</taxon>
        <taxon>Ecdysozoa</taxon>
        <taxon>Arthropoda</taxon>
        <taxon>Chelicerata</taxon>
        <taxon>Arachnida</taxon>
        <taxon>Araneae</taxon>
        <taxon>Araneomorphae</taxon>
        <taxon>Entelegynae</taxon>
        <taxon>Araneoidea</taxon>
        <taxon>Nephilidae</taxon>
        <taxon>Nephila</taxon>
    </lineage>
</organism>
<proteinExistence type="predicted"/>
<name>A0A8X6JNH5_NEPPI</name>
<reference evidence="1" key="1">
    <citation type="submission" date="2020-08" db="EMBL/GenBank/DDBJ databases">
        <title>Multicomponent nature underlies the extraordinary mechanical properties of spider dragline silk.</title>
        <authorList>
            <person name="Kono N."/>
            <person name="Nakamura H."/>
            <person name="Mori M."/>
            <person name="Yoshida Y."/>
            <person name="Ohtoshi R."/>
            <person name="Malay A.D."/>
            <person name="Moran D.A.P."/>
            <person name="Tomita M."/>
            <person name="Numata K."/>
            <person name="Arakawa K."/>
        </authorList>
    </citation>
    <scope>NUCLEOTIDE SEQUENCE</scope>
</reference>
<dbReference type="AlphaFoldDB" id="A0A8X6JNH5"/>
<accession>A0A8X6JNH5</accession>
<gene>
    <name evidence="1" type="ORF">NPIL_281201</name>
</gene>
<comment type="caution">
    <text evidence="1">The sequence shown here is derived from an EMBL/GenBank/DDBJ whole genome shotgun (WGS) entry which is preliminary data.</text>
</comment>
<dbReference type="EMBL" id="BMAW01044884">
    <property type="protein sequence ID" value="GFS46921.1"/>
    <property type="molecule type" value="Genomic_DNA"/>
</dbReference>
<sequence length="99" mass="11196">MVHLNLSVRNLAYGIQKAGHPCCSLIVNSNEPLIELCVKQLDIISHIPINVTANGDTHLAQYVTPRYMIDLTTRWKMHEPFSSWDSLDVDVSSVVNRNH</sequence>
<keyword evidence="2" id="KW-1185">Reference proteome</keyword>